<dbReference type="RefSeq" id="WP_022541358.1">
    <property type="nucleotide sequence ID" value="NC_022521.1"/>
</dbReference>
<dbReference type="GO" id="GO:0005886">
    <property type="term" value="C:plasma membrane"/>
    <property type="evidence" value="ECO:0007669"/>
    <property type="project" value="UniProtKB-SubCell"/>
</dbReference>
<comment type="similarity">
    <text evidence="2">Belongs to the binding-protein-dependent transport system permease family. CysTW subfamily.</text>
</comment>
<dbReference type="eggNOG" id="arCOG00162">
    <property type="taxonomic scope" value="Archaea"/>
</dbReference>
<evidence type="ECO:0000256" key="1">
    <source>
        <dbReference type="ARBA" id="ARBA00004651"/>
    </source>
</evidence>
<dbReference type="PANTHER" id="PTHR43848">
    <property type="entry name" value="PUTRESCINE TRANSPORT SYSTEM PERMEASE PROTEIN POTI"/>
    <property type="match status" value="1"/>
</dbReference>
<evidence type="ECO:0000313" key="11">
    <source>
        <dbReference type="Proteomes" id="UP000016887"/>
    </source>
</evidence>
<dbReference type="Proteomes" id="UP000016887">
    <property type="component" value="Chromosome"/>
</dbReference>
<organism evidence="10 11">
    <name type="scientific">Aeropyrum camini SY1 = JCM 12091</name>
    <dbReference type="NCBI Taxonomy" id="1198449"/>
    <lineage>
        <taxon>Archaea</taxon>
        <taxon>Thermoproteota</taxon>
        <taxon>Thermoprotei</taxon>
        <taxon>Desulfurococcales</taxon>
        <taxon>Desulfurococcaceae</taxon>
        <taxon>Aeropyrum</taxon>
    </lineage>
</organism>
<dbReference type="PROSITE" id="PS50928">
    <property type="entry name" value="ABC_TM1"/>
    <property type="match status" value="1"/>
</dbReference>
<evidence type="ECO:0000256" key="7">
    <source>
        <dbReference type="ARBA" id="ARBA00023136"/>
    </source>
</evidence>
<evidence type="ECO:0000256" key="2">
    <source>
        <dbReference type="ARBA" id="ARBA00007069"/>
    </source>
</evidence>
<dbReference type="Gene3D" id="1.10.3720.10">
    <property type="entry name" value="MetI-like"/>
    <property type="match status" value="1"/>
</dbReference>
<keyword evidence="6 8" id="KW-1133">Transmembrane helix</keyword>
<dbReference type="CDD" id="cd06261">
    <property type="entry name" value="TM_PBP2"/>
    <property type="match status" value="1"/>
</dbReference>
<proteinExistence type="inferred from homology"/>
<feature type="transmembrane region" description="Helical" evidence="8">
    <location>
        <begin position="59"/>
        <end position="85"/>
    </location>
</feature>
<evidence type="ECO:0000259" key="9">
    <source>
        <dbReference type="PROSITE" id="PS50928"/>
    </source>
</evidence>
<dbReference type="KEGG" id="acj:ACAM_0615"/>
<dbReference type="SUPFAM" id="SSF161098">
    <property type="entry name" value="MetI-like"/>
    <property type="match status" value="1"/>
</dbReference>
<dbReference type="InterPro" id="IPR035906">
    <property type="entry name" value="MetI-like_sf"/>
</dbReference>
<evidence type="ECO:0000256" key="3">
    <source>
        <dbReference type="ARBA" id="ARBA00022448"/>
    </source>
</evidence>
<evidence type="ECO:0000256" key="8">
    <source>
        <dbReference type="RuleBase" id="RU363032"/>
    </source>
</evidence>
<dbReference type="InterPro" id="IPR051789">
    <property type="entry name" value="Bact_Polyamine_Transport"/>
</dbReference>
<dbReference type="GeneID" id="17110049"/>
<dbReference type="EMBL" id="AP012489">
    <property type="protein sequence ID" value="BAN90084.1"/>
    <property type="molecule type" value="Genomic_DNA"/>
</dbReference>
<keyword evidence="11" id="KW-1185">Reference proteome</keyword>
<keyword evidence="4" id="KW-1003">Cell membrane</keyword>
<comment type="subcellular location">
    <subcellularLocation>
        <location evidence="1 8">Cell membrane</location>
        <topology evidence="1 8">Multi-pass membrane protein</topology>
    </subcellularLocation>
</comment>
<keyword evidence="3 8" id="KW-0813">Transport</keyword>
<dbReference type="OrthoDB" id="11163at2157"/>
<reference evidence="10 11" key="1">
    <citation type="journal article" date="2013" name="Appl. Environ. Microbiol.">
        <title>Variation of the Virus-Related Elements within Syntenic Genomes of the Hyperthermophilic Archaeon Aeropyrum.</title>
        <authorList>
            <person name="Daifuku T."/>
            <person name="Yoshida T."/>
            <person name="Kitamura T."/>
            <person name="Kawaichi S."/>
            <person name="Inoue T."/>
            <person name="Nomura K."/>
            <person name="Yoshida Y."/>
            <person name="Kuno S."/>
            <person name="Sako Y."/>
        </authorList>
    </citation>
    <scope>NUCLEOTIDE SEQUENCE [LARGE SCALE GENOMIC DNA]</scope>
    <source>
        <strain evidence="10 11">SY1</strain>
    </source>
</reference>
<feature type="transmembrane region" description="Helical" evidence="8">
    <location>
        <begin position="170"/>
        <end position="194"/>
    </location>
</feature>
<keyword evidence="7 8" id="KW-0472">Membrane</keyword>
<name>U3TFI0_9CREN</name>
<accession>U3TFI0</accession>
<feature type="transmembrane region" description="Helical" evidence="8">
    <location>
        <begin position="130"/>
        <end position="149"/>
    </location>
</feature>
<feature type="domain" description="ABC transmembrane type-1" evidence="9">
    <location>
        <begin position="60"/>
        <end position="251"/>
    </location>
</feature>
<keyword evidence="5 8" id="KW-0812">Transmembrane</keyword>
<evidence type="ECO:0000256" key="5">
    <source>
        <dbReference type="ARBA" id="ARBA00022692"/>
    </source>
</evidence>
<dbReference type="STRING" id="1198449.ACAM_0615"/>
<protein>
    <submittedName>
        <fullName evidence="10">Spermidine/putrescine ABC transporter permease</fullName>
    </submittedName>
</protein>
<dbReference type="AlphaFoldDB" id="U3TFI0"/>
<dbReference type="InterPro" id="IPR000515">
    <property type="entry name" value="MetI-like"/>
</dbReference>
<sequence length="267" mass="28046">MPGVTPSKAVTYAILSAMYLPIVLLALQSLNPSPYIGVWEGFTLKWYGMMLGDERLQDAAYNSLLIAAASAVASTLLGAAAGLAVRRRGGVGLVDAIMYPPLVLPEIAEAAALLLFLTALGVGLGLKTVIIGHTAFNIAYVYVVAAPALQRASSLENAARTLGATPLRALVSVTIPLAAPAIVSGFTLALILSFTDFIKTLFTRGPGIETIPILLWNRARRPGLSEFSSFSYLAAITMVLLAVSLAAALAYVILTARLGGRRFRGET</sequence>
<evidence type="ECO:0000256" key="6">
    <source>
        <dbReference type="ARBA" id="ARBA00022989"/>
    </source>
</evidence>
<dbReference type="GO" id="GO:0055085">
    <property type="term" value="P:transmembrane transport"/>
    <property type="evidence" value="ECO:0007669"/>
    <property type="project" value="InterPro"/>
</dbReference>
<feature type="transmembrane region" description="Helical" evidence="8">
    <location>
        <begin position="97"/>
        <end position="124"/>
    </location>
</feature>
<feature type="transmembrane region" description="Helical" evidence="8">
    <location>
        <begin position="12"/>
        <end position="30"/>
    </location>
</feature>
<dbReference type="Pfam" id="PF00528">
    <property type="entry name" value="BPD_transp_1"/>
    <property type="match status" value="1"/>
</dbReference>
<feature type="transmembrane region" description="Helical" evidence="8">
    <location>
        <begin position="230"/>
        <end position="254"/>
    </location>
</feature>
<evidence type="ECO:0000313" key="10">
    <source>
        <dbReference type="EMBL" id="BAN90084.1"/>
    </source>
</evidence>
<gene>
    <name evidence="10" type="ORF">ACAM_0615</name>
</gene>
<evidence type="ECO:0000256" key="4">
    <source>
        <dbReference type="ARBA" id="ARBA00022475"/>
    </source>
</evidence>
<dbReference type="PANTHER" id="PTHR43848:SF2">
    <property type="entry name" value="PUTRESCINE TRANSPORT SYSTEM PERMEASE PROTEIN POTI"/>
    <property type="match status" value="1"/>
</dbReference>